<dbReference type="Gene3D" id="3.40.50.720">
    <property type="entry name" value="NAD(P)-binding Rossmann-like Domain"/>
    <property type="match status" value="1"/>
</dbReference>
<accession>A0A8K0TGD4</accession>
<keyword evidence="2" id="KW-0521">NADP</keyword>
<keyword evidence="5" id="KW-1185">Reference proteome</keyword>
<evidence type="ECO:0000256" key="3">
    <source>
        <dbReference type="ARBA" id="ARBA00023002"/>
    </source>
</evidence>
<keyword evidence="3" id="KW-0560">Oxidoreductase</keyword>
<dbReference type="PANTHER" id="PTHR24320">
    <property type="entry name" value="RETINOL DEHYDROGENASE"/>
    <property type="match status" value="1"/>
</dbReference>
<organism evidence="4 5">
    <name type="scientific">Plectosphaerella cucumerina</name>
    <dbReference type="NCBI Taxonomy" id="40658"/>
    <lineage>
        <taxon>Eukaryota</taxon>
        <taxon>Fungi</taxon>
        <taxon>Dikarya</taxon>
        <taxon>Ascomycota</taxon>
        <taxon>Pezizomycotina</taxon>
        <taxon>Sordariomycetes</taxon>
        <taxon>Hypocreomycetidae</taxon>
        <taxon>Glomerellales</taxon>
        <taxon>Plectosphaerellaceae</taxon>
        <taxon>Plectosphaerella</taxon>
    </lineage>
</organism>
<dbReference type="InterPro" id="IPR002347">
    <property type="entry name" value="SDR_fam"/>
</dbReference>
<dbReference type="AlphaFoldDB" id="A0A8K0TGD4"/>
<evidence type="ECO:0000256" key="1">
    <source>
        <dbReference type="ARBA" id="ARBA00006484"/>
    </source>
</evidence>
<reference evidence="4" key="1">
    <citation type="journal article" date="2021" name="Nat. Commun.">
        <title>Genetic determinants of endophytism in the Arabidopsis root mycobiome.</title>
        <authorList>
            <person name="Mesny F."/>
            <person name="Miyauchi S."/>
            <person name="Thiergart T."/>
            <person name="Pickel B."/>
            <person name="Atanasova L."/>
            <person name="Karlsson M."/>
            <person name="Huettel B."/>
            <person name="Barry K.W."/>
            <person name="Haridas S."/>
            <person name="Chen C."/>
            <person name="Bauer D."/>
            <person name="Andreopoulos W."/>
            <person name="Pangilinan J."/>
            <person name="LaButti K."/>
            <person name="Riley R."/>
            <person name="Lipzen A."/>
            <person name="Clum A."/>
            <person name="Drula E."/>
            <person name="Henrissat B."/>
            <person name="Kohler A."/>
            <person name="Grigoriev I.V."/>
            <person name="Martin F.M."/>
            <person name="Hacquard S."/>
        </authorList>
    </citation>
    <scope>NUCLEOTIDE SEQUENCE</scope>
    <source>
        <strain evidence="4">MPI-CAGE-AT-0016</strain>
    </source>
</reference>
<gene>
    <name evidence="4" type="ORF">B0T11DRAFT_76174</name>
</gene>
<comment type="similarity">
    <text evidence="1">Belongs to the short-chain dehydrogenases/reductases (SDR) family.</text>
</comment>
<evidence type="ECO:0000256" key="2">
    <source>
        <dbReference type="ARBA" id="ARBA00022857"/>
    </source>
</evidence>
<dbReference type="PANTHER" id="PTHR24320:SF282">
    <property type="entry name" value="WW DOMAIN-CONTAINING OXIDOREDUCTASE"/>
    <property type="match status" value="1"/>
</dbReference>
<dbReference type="Pfam" id="PF00106">
    <property type="entry name" value="adh_short"/>
    <property type="match status" value="1"/>
</dbReference>
<comment type="caution">
    <text evidence="4">The sequence shown here is derived from an EMBL/GenBank/DDBJ whole genome shotgun (WGS) entry which is preliminary data.</text>
</comment>
<proteinExistence type="inferred from homology"/>
<protein>
    <submittedName>
        <fullName evidence="4">Uncharacterized protein</fullName>
    </submittedName>
</protein>
<name>A0A8K0TGD4_9PEZI</name>
<dbReference type="Proteomes" id="UP000813385">
    <property type="component" value="Unassembled WGS sequence"/>
</dbReference>
<dbReference type="SUPFAM" id="SSF51735">
    <property type="entry name" value="NAD(P)-binding Rossmann-fold domains"/>
    <property type="match status" value="1"/>
</dbReference>
<dbReference type="EMBL" id="JAGPXD010000003">
    <property type="protein sequence ID" value="KAH7361599.1"/>
    <property type="molecule type" value="Genomic_DNA"/>
</dbReference>
<dbReference type="InterPro" id="IPR036291">
    <property type="entry name" value="NAD(P)-bd_dom_sf"/>
</dbReference>
<sequence length="315" mass="33495">MFFSRDQFNAASDIPSLAGKVILVTGANAGLGKQSVLDFARHGPAEIWVAARSVDKAQGAINEVRSQVPDAPTLKPLELDLASFDSVKKAADTFLAASPRLDILLLNAGIMATPAGVTREGYEVQWGTNHMGHALLARLLLPALQATAKSSSPGDVRVVAVSSYGHTSVPTGGFRFDTLKNEAEALGAYGRYYQSKLGNVLWARQMARVHPELTVASVHPGLVQTQLMDGATATPFLVKMLARVGHGLLATVEKGARNQLWACVSKDVVSGEYYEPVGVGGKASANGTDDDLAKAVWDWTEGELSAWLEGKGREQ</sequence>
<evidence type="ECO:0000313" key="4">
    <source>
        <dbReference type="EMBL" id="KAH7361599.1"/>
    </source>
</evidence>
<dbReference type="GO" id="GO:0016491">
    <property type="term" value="F:oxidoreductase activity"/>
    <property type="evidence" value="ECO:0007669"/>
    <property type="project" value="UniProtKB-KW"/>
</dbReference>
<dbReference type="PRINTS" id="PR00081">
    <property type="entry name" value="GDHRDH"/>
</dbReference>
<dbReference type="OrthoDB" id="191139at2759"/>
<evidence type="ECO:0000313" key="5">
    <source>
        <dbReference type="Proteomes" id="UP000813385"/>
    </source>
</evidence>